<accession>A0ABV1F698</accession>
<keyword evidence="2" id="KW-1185">Reference proteome</keyword>
<dbReference type="RefSeq" id="WP_155986794.1">
    <property type="nucleotide sequence ID" value="NZ_JBBMFN010000087.1"/>
</dbReference>
<protein>
    <submittedName>
        <fullName evidence="1">Uncharacterized protein</fullName>
    </submittedName>
</protein>
<name>A0ABV1F698_9BACI</name>
<evidence type="ECO:0000313" key="2">
    <source>
        <dbReference type="Proteomes" id="UP001465426"/>
    </source>
</evidence>
<proteinExistence type="predicted"/>
<reference evidence="1 2" key="1">
    <citation type="submission" date="2024-03" db="EMBL/GenBank/DDBJ databases">
        <title>Human intestinal bacterial collection.</title>
        <authorList>
            <person name="Pauvert C."/>
            <person name="Hitch T.C.A."/>
            <person name="Clavel T."/>
        </authorList>
    </citation>
    <scope>NUCLEOTIDE SEQUENCE [LARGE SCALE GENOMIC DNA]</scope>
    <source>
        <strain evidence="1 2">CLA-SR-H024</strain>
    </source>
</reference>
<dbReference type="EMBL" id="JBBMFN010000087">
    <property type="protein sequence ID" value="MEQ2468246.1"/>
    <property type="molecule type" value="Genomic_DNA"/>
</dbReference>
<sequence length="45" mass="5324">MATVVKKEDQVLDFMDDLQDIIQKTISEKNLTPDEIKKALDYKRR</sequence>
<dbReference type="Proteomes" id="UP001465426">
    <property type="component" value="Unassembled WGS sequence"/>
</dbReference>
<comment type="caution">
    <text evidence="1">The sequence shown here is derived from an EMBL/GenBank/DDBJ whole genome shotgun (WGS) entry which is preliminary data.</text>
</comment>
<gene>
    <name evidence="1" type="ORF">WMO63_21545</name>
</gene>
<organism evidence="1 2">
    <name type="scientific">Niallia hominis</name>
    <dbReference type="NCBI Taxonomy" id="3133173"/>
    <lineage>
        <taxon>Bacteria</taxon>
        <taxon>Bacillati</taxon>
        <taxon>Bacillota</taxon>
        <taxon>Bacilli</taxon>
        <taxon>Bacillales</taxon>
        <taxon>Bacillaceae</taxon>
        <taxon>Niallia</taxon>
    </lineage>
</organism>
<evidence type="ECO:0000313" key="1">
    <source>
        <dbReference type="EMBL" id="MEQ2468246.1"/>
    </source>
</evidence>